<dbReference type="Proteomes" id="UP000319014">
    <property type="component" value="Unassembled WGS sequence"/>
</dbReference>
<keyword evidence="3" id="KW-1185">Reference proteome</keyword>
<organism evidence="2 3">
    <name type="scientific">Paracoccus laeviglucosivorans</name>
    <dbReference type="NCBI Taxonomy" id="1197861"/>
    <lineage>
        <taxon>Bacteria</taxon>
        <taxon>Pseudomonadati</taxon>
        <taxon>Pseudomonadota</taxon>
        <taxon>Alphaproteobacteria</taxon>
        <taxon>Rhodobacterales</taxon>
        <taxon>Paracoccaceae</taxon>
        <taxon>Paracoccus</taxon>
    </lineage>
</organism>
<dbReference type="Pfam" id="PF00550">
    <property type="entry name" value="PP-binding"/>
    <property type="match status" value="1"/>
</dbReference>
<protein>
    <submittedName>
        <fullName evidence="2">Phosphopantetheine attachment site</fullName>
    </submittedName>
</protein>
<dbReference type="Gene3D" id="1.10.1200.10">
    <property type="entry name" value="ACP-like"/>
    <property type="match status" value="1"/>
</dbReference>
<sequence length="78" mass="8543">MSLSQQELLAYLRDELNIEEEIDGQTELFSGGLLDSVSMVSLITFIEEKTGSVIQPGDVTLENFDTVDRISGYVATLG</sequence>
<dbReference type="InterPro" id="IPR036736">
    <property type="entry name" value="ACP-like_sf"/>
</dbReference>
<dbReference type="EMBL" id="FXTK01000003">
    <property type="protein sequence ID" value="SMO49416.1"/>
    <property type="molecule type" value="Genomic_DNA"/>
</dbReference>
<feature type="domain" description="Carrier" evidence="1">
    <location>
        <begin position="1"/>
        <end position="78"/>
    </location>
</feature>
<accession>A0A521BQJ7</accession>
<evidence type="ECO:0000259" key="1">
    <source>
        <dbReference type="PROSITE" id="PS50075"/>
    </source>
</evidence>
<dbReference type="RefSeq" id="WP_142661951.1">
    <property type="nucleotide sequence ID" value="NZ_FXTK01000003.1"/>
</dbReference>
<proteinExistence type="predicted"/>
<evidence type="ECO:0000313" key="2">
    <source>
        <dbReference type="EMBL" id="SMO49416.1"/>
    </source>
</evidence>
<reference evidence="2 3" key="1">
    <citation type="submission" date="2017-05" db="EMBL/GenBank/DDBJ databases">
        <authorList>
            <person name="Varghese N."/>
            <person name="Submissions S."/>
        </authorList>
    </citation>
    <scope>NUCLEOTIDE SEQUENCE [LARGE SCALE GENOMIC DNA]</scope>
    <source>
        <strain evidence="2 3">DSM 100094</strain>
    </source>
</reference>
<dbReference type="InterPro" id="IPR009081">
    <property type="entry name" value="PP-bd_ACP"/>
</dbReference>
<dbReference type="PROSITE" id="PS50075">
    <property type="entry name" value="CARRIER"/>
    <property type="match status" value="1"/>
</dbReference>
<dbReference type="OrthoDB" id="7508733at2"/>
<name>A0A521BQJ7_9RHOB</name>
<gene>
    <name evidence="2" type="ORF">SAMN06265221_10369</name>
</gene>
<evidence type="ECO:0000313" key="3">
    <source>
        <dbReference type="Proteomes" id="UP000319014"/>
    </source>
</evidence>
<dbReference type="AlphaFoldDB" id="A0A521BQJ7"/>
<dbReference type="SUPFAM" id="SSF47336">
    <property type="entry name" value="ACP-like"/>
    <property type="match status" value="1"/>
</dbReference>